<evidence type="ECO:0000256" key="6">
    <source>
        <dbReference type="ARBA" id="ARBA00023136"/>
    </source>
</evidence>
<dbReference type="GO" id="GO:0005737">
    <property type="term" value="C:cytoplasm"/>
    <property type="evidence" value="ECO:0007669"/>
    <property type="project" value="UniProtKB-SubCell"/>
</dbReference>
<feature type="compositionally biased region" description="Low complexity" evidence="7">
    <location>
        <begin position="554"/>
        <end position="565"/>
    </location>
</feature>
<feature type="compositionally biased region" description="Polar residues" evidence="7">
    <location>
        <begin position="90"/>
        <end position="100"/>
    </location>
</feature>
<dbReference type="PANTHER" id="PTHR46514:SF3">
    <property type="entry name" value="AMPHIPHYSIN"/>
    <property type="match status" value="1"/>
</dbReference>
<accession>A0A2P2I2F3</accession>
<dbReference type="InterPro" id="IPR027267">
    <property type="entry name" value="AH/BAR_dom_sf"/>
</dbReference>
<keyword evidence="6" id="KW-0472">Membrane</keyword>
<dbReference type="InterPro" id="IPR003005">
    <property type="entry name" value="Amphiphysin"/>
</dbReference>
<feature type="compositionally biased region" description="Polar residues" evidence="7">
    <location>
        <begin position="207"/>
        <end position="224"/>
    </location>
</feature>
<feature type="region of interest" description="Disordered" evidence="7">
    <location>
        <begin position="262"/>
        <end position="318"/>
    </location>
</feature>
<feature type="region of interest" description="Disordered" evidence="7">
    <location>
        <begin position="200"/>
        <end position="225"/>
    </location>
</feature>
<evidence type="ECO:0000256" key="5">
    <source>
        <dbReference type="ARBA" id="ARBA00023054"/>
    </source>
</evidence>
<evidence type="ECO:0000256" key="1">
    <source>
        <dbReference type="ARBA" id="ARBA00004308"/>
    </source>
</evidence>
<feature type="compositionally biased region" description="Basic and acidic residues" evidence="7">
    <location>
        <begin position="80"/>
        <end position="89"/>
    </location>
</feature>
<dbReference type="GO" id="GO:0012505">
    <property type="term" value="C:endomembrane system"/>
    <property type="evidence" value="ECO:0007669"/>
    <property type="project" value="UniProtKB-SubCell"/>
</dbReference>
<keyword evidence="4" id="KW-0963">Cytoplasm</keyword>
<name>A0A2P2I2F3_9CRUS</name>
<feature type="compositionally biased region" description="Basic residues" evidence="7">
    <location>
        <begin position="273"/>
        <end position="283"/>
    </location>
</feature>
<evidence type="ECO:0000313" key="9">
    <source>
        <dbReference type="EMBL" id="LAB68076.1"/>
    </source>
</evidence>
<dbReference type="AlphaFoldDB" id="A0A2P2I2F3"/>
<feature type="compositionally biased region" description="Polar residues" evidence="7">
    <location>
        <begin position="284"/>
        <end position="296"/>
    </location>
</feature>
<dbReference type="GO" id="GO:0005886">
    <property type="term" value="C:plasma membrane"/>
    <property type="evidence" value="ECO:0007669"/>
    <property type="project" value="TreeGrafter"/>
</dbReference>
<reference evidence="9" key="1">
    <citation type="journal article" date="2018" name="Biosci. Biotechnol. Biochem.">
        <title>Polysaccharide hydrolase of the hadal zone amphipods Hirondellea gigas.</title>
        <authorList>
            <person name="Kobayashi H."/>
            <person name="Nagahama T."/>
            <person name="Arai W."/>
            <person name="Sasagawa Y."/>
            <person name="Umeda M."/>
            <person name="Hayashi T."/>
            <person name="Nikaido I."/>
            <person name="Watanabe H."/>
            <person name="Oguri K."/>
            <person name="Kitazato H."/>
            <person name="Fujioka K."/>
            <person name="Kido Y."/>
            <person name="Takami H."/>
        </authorList>
    </citation>
    <scope>NUCLEOTIDE SEQUENCE</scope>
    <source>
        <tissue evidence="9">Whole body</tissue>
    </source>
</reference>
<dbReference type="Pfam" id="PF03114">
    <property type="entry name" value="BAR"/>
    <property type="match status" value="1"/>
</dbReference>
<evidence type="ECO:0000256" key="2">
    <source>
        <dbReference type="ARBA" id="ARBA00004496"/>
    </source>
</evidence>
<organism evidence="9">
    <name type="scientific">Hirondellea gigas</name>
    <dbReference type="NCBI Taxonomy" id="1518452"/>
    <lineage>
        <taxon>Eukaryota</taxon>
        <taxon>Metazoa</taxon>
        <taxon>Ecdysozoa</taxon>
        <taxon>Arthropoda</taxon>
        <taxon>Crustacea</taxon>
        <taxon>Multicrustacea</taxon>
        <taxon>Malacostraca</taxon>
        <taxon>Eumalacostraca</taxon>
        <taxon>Peracarida</taxon>
        <taxon>Amphipoda</taxon>
        <taxon>Amphilochidea</taxon>
        <taxon>Lysianassida</taxon>
        <taxon>Lysianassidira</taxon>
        <taxon>Lysianassoidea</taxon>
        <taxon>Lysianassidae</taxon>
        <taxon>Hirondellea</taxon>
    </lineage>
</organism>
<evidence type="ECO:0000256" key="3">
    <source>
        <dbReference type="ARBA" id="ARBA00022443"/>
    </source>
</evidence>
<dbReference type="SMART" id="SM00721">
    <property type="entry name" value="BAR"/>
    <property type="match status" value="1"/>
</dbReference>
<proteinExistence type="evidence at transcript level"/>
<feature type="region of interest" description="Disordered" evidence="7">
    <location>
        <begin position="1"/>
        <end position="111"/>
    </location>
</feature>
<keyword evidence="5" id="KW-0175">Coiled coil</keyword>
<feature type="compositionally biased region" description="Polar residues" evidence="7">
    <location>
        <begin position="39"/>
        <end position="52"/>
    </location>
</feature>
<dbReference type="GO" id="GO:0005543">
    <property type="term" value="F:phospholipid binding"/>
    <property type="evidence" value="ECO:0007669"/>
    <property type="project" value="TreeGrafter"/>
</dbReference>
<comment type="subcellular location">
    <subcellularLocation>
        <location evidence="2">Cytoplasm</location>
    </subcellularLocation>
    <subcellularLocation>
        <location evidence="1">Endomembrane system</location>
    </subcellularLocation>
</comment>
<dbReference type="Gene3D" id="1.20.1270.60">
    <property type="entry name" value="Arfaptin homology (AH) domain/BAR domain"/>
    <property type="match status" value="1"/>
</dbReference>
<feature type="compositionally biased region" description="Pro residues" evidence="7">
    <location>
        <begin position="14"/>
        <end position="29"/>
    </location>
</feature>
<dbReference type="FunFam" id="1.20.1270.60:FF:000013">
    <property type="entry name" value="Amphiphysin isoform 2"/>
    <property type="match status" value="1"/>
</dbReference>
<dbReference type="InterPro" id="IPR004148">
    <property type="entry name" value="BAR_dom"/>
</dbReference>
<evidence type="ECO:0000256" key="4">
    <source>
        <dbReference type="ARBA" id="ARBA00022490"/>
    </source>
</evidence>
<evidence type="ECO:0000259" key="8">
    <source>
        <dbReference type="PROSITE" id="PS51021"/>
    </source>
</evidence>
<feature type="compositionally biased region" description="Low complexity" evidence="7">
    <location>
        <begin position="575"/>
        <end position="587"/>
    </location>
</feature>
<evidence type="ECO:0000256" key="7">
    <source>
        <dbReference type="SAM" id="MobiDB-lite"/>
    </source>
</evidence>
<feature type="domain" description="BAR" evidence="8">
    <location>
        <begin position="334"/>
        <end position="550"/>
    </location>
</feature>
<dbReference type="PRINTS" id="PR01251">
    <property type="entry name" value="AMPHIPHYSIN"/>
</dbReference>
<dbReference type="SUPFAM" id="SSF103657">
    <property type="entry name" value="BAR/IMD domain-like"/>
    <property type="match status" value="1"/>
</dbReference>
<protein>
    <submittedName>
        <fullName evidence="9">Myc box-dependent-interacting protein 1-like</fullName>
    </submittedName>
</protein>
<sequence length="599" mass="66885">MMDPVQEFDHNSPPSSPTGSCPPPPPVSAPPEAAIKPPDSNTGASTGDQGQKTPPVKPKKSRRGNSPTKEENGHCETPVEENRSLRETNPESLNQHTNGIRRSPSPSPRRKLEYHKEDGVVLAKGGTIDFDISLNGGGGTRDQDDINTNSAIIDTKKANPEVVNGTTEKVEGMADPNLSALSTRGVAKIVGEIEKFNSIGKRGSGHVETSSTTPRKSLNGSSKKNFNEDVLDDVELRVDSPANFSPIEKSVLREMPVDVEIETEETAENNRNIQKRQGPRRHNISNAANNRNSFLNISKEGDERQNSPKSSVKRTPTMEFKKQCSKIVRIRTKLLQNLGKADKTTDEVFDEYEGNFTRQQTSANRLHKEVANYLRCARALHGASKALFETLGDVYEQEWSGHDLIYAQAQNSDMLWTDFVHKLQDQTLAPLTAYQIQFPDLRKKIDKRGRKLVDYDSQRHQLEALQRNNRRDEYKLARCKDQLELARSTYHTLNKDLYEELPGVYDQRVPRIAECLQTLYAAEATFMRESSKIATELDAITEKLRQEVRAGQYTTTRGTPITPRPLSYSAAVPGTNTSTTTSKDSSSTSSRSYLYVLRT</sequence>
<dbReference type="PANTHER" id="PTHR46514">
    <property type="entry name" value="AMPHIPHYSIN"/>
    <property type="match status" value="1"/>
</dbReference>
<dbReference type="EMBL" id="IACF01002422">
    <property type="protein sequence ID" value="LAB68076.1"/>
    <property type="molecule type" value="mRNA"/>
</dbReference>
<feature type="region of interest" description="Disordered" evidence="7">
    <location>
        <begin position="551"/>
        <end position="587"/>
    </location>
</feature>
<keyword evidence="3" id="KW-0728">SH3 domain</keyword>
<dbReference type="PROSITE" id="PS51021">
    <property type="entry name" value="BAR"/>
    <property type="match status" value="1"/>
</dbReference>